<name>A0ABM1F108_PRICU</name>
<sequence>MEGIFIELNGGVPLQQKVRVDGQFIPATSYSGDNPQCSMVVGYVQLVTKQADVRRIDLGKCGQHNIEADAAIVSYLQHIPNHSAVLAIGSNVNMSTLLGTFNSTYSALQTYGATLKEPTLGDFEFIGYYGNHSSPSDIWWVELTDETAPESTPAVVYQPGRLATYVSYISHPIDGNWTRGVDTVDCITRSLRDLLTNK</sequence>
<proteinExistence type="predicted"/>
<dbReference type="Proteomes" id="UP000695022">
    <property type="component" value="Unplaced"/>
</dbReference>
<accession>A0ABM1F108</accession>
<organism evidence="1 2">
    <name type="scientific">Priapulus caudatus</name>
    <name type="common">Priapulid worm</name>
    <dbReference type="NCBI Taxonomy" id="37621"/>
    <lineage>
        <taxon>Eukaryota</taxon>
        <taxon>Metazoa</taxon>
        <taxon>Ecdysozoa</taxon>
        <taxon>Scalidophora</taxon>
        <taxon>Priapulida</taxon>
        <taxon>Priapulimorpha</taxon>
        <taxon>Priapulimorphida</taxon>
        <taxon>Priapulidae</taxon>
        <taxon>Priapulus</taxon>
    </lineage>
</organism>
<evidence type="ECO:0000313" key="1">
    <source>
        <dbReference type="Proteomes" id="UP000695022"/>
    </source>
</evidence>
<reference evidence="2" key="1">
    <citation type="submission" date="2025-08" db="UniProtKB">
        <authorList>
            <consortium name="RefSeq"/>
        </authorList>
    </citation>
    <scope>IDENTIFICATION</scope>
</reference>
<keyword evidence="1" id="KW-1185">Reference proteome</keyword>
<dbReference type="GeneID" id="106817934"/>
<protein>
    <submittedName>
        <fullName evidence="2">Uncharacterized protein LOC106817934</fullName>
    </submittedName>
</protein>
<dbReference type="RefSeq" id="XP_014678129.1">
    <property type="nucleotide sequence ID" value="XM_014822643.1"/>
</dbReference>
<feature type="non-terminal residue" evidence="2">
    <location>
        <position position="198"/>
    </location>
</feature>
<gene>
    <name evidence="2" type="primary">LOC106817934</name>
</gene>
<evidence type="ECO:0000313" key="2">
    <source>
        <dbReference type="RefSeq" id="XP_014678129.1"/>
    </source>
</evidence>